<evidence type="ECO:0000313" key="2">
    <source>
        <dbReference type="Proteomes" id="UP001170624"/>
    </source>
</evidence>
<name>A0AAW7Y581_9GAMM</name>
<accession>A0AAW7Y581</accession>
<sequence length="86" mass="9458">MVSNTLSVEWNTLPTEVDSLMLSLEGHEMMMGTYKLLLKRSADNTFSGDLLLPVCTSDAMTWLGTITPINDTSHASPLPISVRMTQ</sequence>
<gene>
    <name evidence="1" type="ORF">Q4568_08845</name>
</gene>
<dbReference type="RefSeq" id="WP_303499128.1">
    <property type="nucleotide sequence ID" value="NZ_JAUOPU010000007.1"/>
</dbReference>
<dbReference type="Proteomes" id="UP001170624">
    <property type="component" value="Unassembled WGS sequence"/>
</dbReference>
<dbReference type="AlphaFoldDB" id="A0AAW7Y581"/>
<comment type="caution">
    <text evidence="1">The sequence shown here is derived from an EMBL/GenBank/DDBJ whole genome shotgun (WGS) entry which is preliminary data.</text>
</comment>
<proteinExistence type="predicted"/>
<protein>
    <submittedName>
        <fullName evidence="1">Uncharacterized protein</fullName>
    </submittedName>
</protein>
<organism evidence="1 2">
    <name type="scientific">Photobacterium sanguinicancri</name>
    <dbReference type="NCBI Taxonomy" id="875932"/>
    <lineage>
        <taxon>Bacteria</taxon>
        <taxon>Pseudomonadati</taxon>
        <taxon>Pseudomonadota</taxon>
        <taxon>Gammaproteobacteria</taxon>
        <taxon>Vibrionales</taxon>
        <taxon>Vibrionaceae</taxon>
        <taxon>Photobacterium</taxon>
    </lineage>
</organism>
<evidence type="ECO:0000313" key="1">
    <source>
        <dbReference type="EMBL" id="MDO6542639.1"/>
    </source>
</evidence>
<reference evidence="1" key="1">
    <citation type="submission" date="2023-07" db="EMBL/GenBank/DDBJ databases">
        <title>Genome content predicts the carbon catabolic preferences of heterotrophic bacteria.</title>
        <authorList>
            <person name="Gralka M."/>
        </authorList>
    </citation>
    <scope>NUCLEOTIDE SEQUENCE</scope>
    <source>
        <strain evidence="1">G2M05</strain>
    </source>
</reference>
<dbReference type="EMBL" id="JAUOPU010000007">
    <property type="protein sequence ID" value="MDO6542639.1"/>
    <property type="molecule type" value="Genomic_DNA"/>
</dbReference>